<comment type="caution">
    <text evidence="2">The sequence shown here is derived from an EMBL/GenBank/DDBJ whole genome shotgun (WGS) entry which is preliminary data.</text>
</comment>
<sequence length="138" mass="15867">MSLSTLDDDDDDDVQGIDSLVLSLEEFSRTLDESSDVLSSIEPQLNGWIVDRTAAQNENKPFCRRSAPVVKDSKELRSSTPRRTVSRQFNRNREDLVEFKHFLQTGRYIEAYRNEKTSRQEAALKELTNKNGQTQSVR</sequence>
<dbReference type="AlphaFoldDB" id="A0A9W9YFF3"/>
<evidence type="ECO:0000313" key="3">
    <source>
        <dbReference type="Proteomes" id="UP001163046"/>
    </source>
</evidence>
<protein>
    <submittedName>
        <fullName evidence="2">Uncharacterized protein</fullName>
    </submittedName>
</protein>
<accession>A0A9W9YFF3</accession>
<dbReference type="EMBL" id="MU827779">
    <property type="protein sequence ID" value="KAJ7339422.1"/>
    <property type="molecule type" value="Genomic_DNA"/>
</dbReference>
<gene>
    <name evidence="2" type="ORF">OS493_005820</name>
</gene>
<proteinExistence type="predicted"/>
<keyword evidence="3" id="KW-1185">Reference proteome</keyword>
<name>A0A9W9YFF3_9CNID</name>
<feature type="region of interest" description="Disordered" evidence="1">
    <location>
        <begin position="65"/>
        <end position="85"/>
    </location>
</feature>
<dbReference type="Proteomes" id="UP001163046">
    <property type="component" value="Unassembled WGS sequence"/>
</dbReference>
<reference evidence="2" key="1">
    <citation type="submission" date="2023-01" db="EMBL/GenBank/DDBJ databases">
        <title>Genome assembly of the deep-sea coral Lophelia pertusa.</title>
        <authorList>
            <person name="Herrera S."/>
            <person name="Cordes E."/>
        </authorList>
    </citation>
    <scope>NUCLEOTIDE SEQUENCE</scope>
    <source>
        <strain evidence="2">USNM1676648</strain>
        <tissue evidence="2">Polyp</tissue>
    </source>
</reference>
<evidence type="ECO:0000256" key="1">
    <source>
        <dbReference type="SAM" id="MobiDB-lite"/>
    </source>
</evidence>
<evidence type="ECO:0000313" key="2">
    <source>
        <dbReference type="EMBL" id="KAJ7339422.1"/>
    </source>
</evidence>
<organism evidence="2 3">
    <name type="scientific">Desmophyllum pertusum</name>
    <dbReference type="NCBI Taxonomy" id="174260"/>
    <lineage>
        <taxon>Eukaryota</taxon>
        <taxon>Metazoa</taxon>
        <taxon>Cnidaria</taxon>
        <taxon>Anthozoa</taxon>
        <taxon>Hexacorallia</taxon>
        <taxon>Scleractinia</taxon>
        <taxon>Caryophylliina</taxon>
        <taxon>Caryophylliidae</taxon>
        <taxon>Desmophyllum</taxon>
    </lineage>
</organism>